<dbReference type="EMBL" id="AP026708">
    <property type="protein sequence ID" value="BDQ34765.1"/>
    <property type="molecule type" value="Genomic_DNA"/>
</dbReference>
<keyword evidence="1" id="KW-0812">Transmembrane</keyword>
<feature type="transmembrane region" description="Helical" evidence="1">
    <location>
        <begin position="250"/>
        <end position="270"/>
    </location>
</feature>
<reference evidence="2" key="1">
    <citation type="submission" date="2022-08" db="EMBL/GenBank/DDBJ databases">
        <title>Genome Sequence of the sulphate-reducing bacterium, Pseudodesulfovibrio portus JCM14722.</title>
        <authorList>
            <person name="Kondo R."/>
            <person name="Kataoka T."/>
        </authorList>
    </citation>
    <scope>NUCLEOTIDE SEQUENCE</scope>
    <source>
        <strain evidence="2">JCM 14722</strain>
    </source>
</reference>
<dbReference type="Proteomes" id="UP001061361">
    <property type="component" value="Chromosome"/>
</dbReference>
<feature type="transmembrane region" description="Helical" evidence="1">
    <location>
        <begin position="130"/>
        <end position="152"/>
    </location>
</feature>
<feature type="transmembrane region" description="Helical" evidence="1">
    <location>
        <begin position="277"/>
        <end position="297"/>
    </location>
</feature>
<evidence type="ECO:0000313" key="3">
    <source>
        <dbReference type="Proteomes" id="UP001061361"/>
    </source>
</evidence>
<feature type="transmembrane region" description="Helical" evidence="1">
    <location>
        <begin position="68"/>
        <end position="87"/>
    </location>
</feature>
<sequence>MNAMNLIPIPDPIPVAWGWFEGLGILTFALHIALANVLVGGGMLALYLKLRGGSDGTAEAVSVRLPTVFALTVNLGVAPLLFLQVIYGHFFYVSATLSAVWWLSIVVLLILGYYAMYINQFKVKAARPGGGLFLGAGTIMTLFIALVLTNVLTMMARPEAWTEYFNNPGGTMLNLLEPTLVPRFLHFVFASLAVGGLFAALLAHFGKGTPEGLTKGMKMFTTATMLQMATGVWWLFVLDRPVMLRFMGDSGPATALLVIAVVLTFPALSAGFRQKPLAAAGWLMAAILAMSGVRAVVRSATLEPFFSPGSLTVTGEMSPLILFLVTLAIGLAVVAYMVRIGFNTQEEG</sequence>
<name>A0ABN6RZ43_9BACT</name>
<feature type="transmembrane region" description="Helical" evidence="1">
    <location>
        <begin position="25"/>
        <end position="48"/>
    </location>
</feature>
<keyword evidence="1" id="KW-0472">Membrane</keyword>
<accession>A0ABN6RZ43</accession>
<feature type="transmembrane region" description="Helical" evidence="1">
    <location>
        <begin position="317"/>
        <end position="338"/>
    </location>
</feature>
<keyword evidence="3" id="KW-1185">Reference proteome</keyword>
<feature type="transmembrane region" description="Helical" evidence="1">
    <location>
        <begin position="217"/>
        <end position="238"/>
    </location>
</feature>
<evidence type="ECO:0000313" key="2">
    <source>
        <dbReference type="EMBL" id="BDQ34765.1"/>
    </source>
</evidence>
<organism evidence="2 3">
    <name type="scientific">Pseudodesulfovibrio portus</name>
    <dbReference type="NCBI Taxonomy" id="231439"/>
    <lineage>
        <taxon>Bacteria</taxon>
        <taxon>Pseudomonadati</taxon>
        <taxon>Thermodesulfobacteriota</taxon>
        <taxon>Desulfovibrionia</taxon>
        <taxon>Desulfovibrionales</taxon>
        <taxon>Desulfovibrionaceae</taxon>
    </lineage>
</organism>
<evidence type="ECO:0000256" key="1">
    <source>
        <dbReference type="SAM" id="Phobius"/>
    </source>
</evidence>
<gene>
    <name evidence="2" type="ORF">JCM14722_23070</name>
</gene>
<feature type="transmembrane region" description="Helical" evidence="1">
    <location>
        <begin position="99"/>
        <end position="118"/>
    </location>
</feature>
<keyword evidence="1" id="KW-1133">Transmembrane helix</keyword>
<protein>
    <submittedName>
        <fullName evidence="2">Uncharacterized protein</fullName>
    </submittedName>
</protein>
<dbReference type="RefSeq" id="WP_264981657.1">
    <property type="nucleotide sequence ID" value="NZ_AP026708.1"/>
</dbReference>
<proteinExistence type="predicted"/>
<feature type="transmembrane region" description="Helical" evidence="1">
    <location>
        <begin position="184"/>
        <end position="205"/>
    </location>
</feature>